<keyword evidence="7" id="KW-0482">Metalloprotease</keyword>
<dbReference type="FunFam" id="3.40.630.10:FF:000015">
    <property type="entry name" value="Aminoacyl-histidine dipeptidase PepD"/>
    <property type="match status" value="1"/>
</dbReference>
<dbReference type="CDD" id="cd03890">
    <property type="entry name" value="M20_pepD"/>
    <property type="match status" value="1"/>
</dbReference>
<evidence type="ECO:0000256" key="17">
    <source>
        <dbReference type="ARBA" id="ARBA00078074"/>
    </source>
</evidence>
<sequence>MSEAINGLKPEILWEKFAEVTGIPRPSKHEEKIAAHVVATAQRLSLEVFRDAGGNVVVRKPASPGREQVAPICLQSHLDMVAEKNAEKVHDFLNDPIQLLRNGPYLTANGTTLGADNGIGVATSLAIMASNDLEHGPLEFLFTLDEETGLTGAQNLDGSKIQSRILLNLDSEDEGVIFVGCAGGRDSLGRWEARRDAAGSGGVALLLSVKGLRGGHSGLDIDKGLGNAIKIANRAVRMLAGIGGRLARIDGGNMRNAIPRECEAVVVIPADAVAQAKEMVSRLEKAVRNELTPVDAGVTVTCAEADAPSDLAVLEPELQEKLCRAISAMPHGVLQMSRDIAGLVETSTNTAVIKTEASSITLITSQRSSIGSRLDEAVESVVSIFELGGAQVETSHGYPGWKPDLDSPILQQAKACYQSLFGKEPKVEAIHAGLECGIIGERVPGMDMISFGPTLEAVHSPDERIEIESVGKFWEFLKEILRTAK</sequence>
<evidence type="ECO:0000256" key="5">
    <source>
        <dbReference type="ARBA" id="ARBA00022801"/>
    </source>
</evidence>
<keyword evidence="6" id="KW-0862">Zinc</keyword>
<comment type="cofactor">
    <cofactor evidence="1">
        <name>Co(2+)</name>
        <dbReference type="ChEBI" id="CHEBI:48828"/>
    </cofactor>
</comment>
<accession>A0A8J7M261</accession>
<dbReference type="PANTHER" id="PTHR43501:SF1">
    <property type="entry name" value="CYTOSOL NON-SPECIFIC DIPEPTIDASE"/>
    <property type="match status" value="1"/>
</dbReference>
<dbReference type="InterPro" id="IPR001160">
    <property type="entry name" value="Peptidase_M20C"/>
</dbReference>
<evidence type="ECO:0000256" key="4">
    <source>
        <dbReference type="ARBA" id="ARBA00022723"/>
    </source>
</evidence>
<evidence type="ECO:0000256" key="6">
    <source>
        <dbReference type="ARBA" id="ARBA00022833"/>
    </source>
</evidence>
<evidence type="ECO:0000256" key="1">
    <source>
        <dbReference type="ARBA" id="ARBA00001941"/>
    </source>
</evidence>
<comment type="catalytic activity">
    <reaction evidence="9">
        <text>Hydrolysis of dipeptides, preferentially hydrophobic dipeptides including prolyl amino acids.</text>
        <dbReference type="EC" id="3.4.13.18"/>
    </reaction>
</comment>
<dbReference type="PIRSF" id="PIRSF016599">
    <property type="entry name" value="Xaa-His_dipept"/>
    <property type="match status" value="1"/>
</dbReference>
<feature type="domain" description="Peptidase M20 dimerisation" evidence="18">
    <location>
        <begin position="208"/>
        <end position="291"/>
    </location>
</feature>
<dbReference type="RefSeq" id="WP_199386026.1">
    <property type="nucleotide sequence ID" value="NZ_JAEMHM010000020.1"/>
</dbReference>
<dbReference type="EMBL" id="JAEMHM010000020">
    <property type="protein sequence ID" value="MBJ6727111.1"/>
    <property type="molecule type" value="Genomic_DNA"/>
</dbReference>
<protein>
    <recommendedName>
        <fullName evidence="13">Cytosol non-specific dipeptidase</fullName>
        <ecNumber evidence="10">3.4.13.18</ecNumber>
    </recommendedName>
    <alternativeName>
        <fullName evidence="16">Aminoacyl-histidine dipeptidase</fullName>
    </alternativeName>
    <alternativeName>
        <fullName evidence="15">Beta-alanyl-histidine dipeptidase</fullName>
    </alternativeName>
    <alternativeName>
        <fullName evidence="14">Carnosinase</fullName>
    </alternativeName>
    <alternativeName>
        <fullName evidence="11">Peptidase D</fullName>
    </alternativeName>
    <alternativeName>
        <fullName evidence="17">Xaa-His dipeptidase</fullName>
    </alternativeName>
</protein>
<keyword evidence="3" id="KW-0645">Protease</keyword>
<dbReference type="InterPro" id="IPR002933">
    <property type="entry name" value="Peptidase_M20"/>
</dbReference>
<evidence type="ECO:0000259" key="18">
    <source>
        <dbReference type="Pfam" id="PF07687"/>
    </source>
</evidence>
<keyword evidence="8" id="KW-0170">Cobalt</keyword>
<evidence type="ECO:0000256" key="12">
    <source>
        <dbReference type="ARBA" id="ARBA00061423"/>
    </source>
</evidence>
<dbReference type="Pfam" id="PF07687">
    <property type="entry name" value="M20_dimer"/>
    <property type="match status" value="1"/>
</dbReference>
<comment type="similarity">
    <text evidence="12">Belongs to the peptidase M20C family.</text>
</comment>
<dbReference type="PANTHER" id="PTHR43501">
    <property type="entry name" value="CYTOSOL NON-SPECIFIC DIPEPTIDASE"/>
    <property type="match status" value="1"/>
</dbReference>
<evidence type="ECO:0000256" key="15">
    <source>
        <dbReference type="ARBA" id="ARBA00076004"/>
    </source>
</evidence>
<name>A0A8J7M261_9BACT</name>
<evidence type="ECO:0000256" key="3">
    <source>
        <dbReference type="ARBA" id="ARBA00022670"/>
    </source>
</evidence>
<dbReference type="GO" id="GO:0006508">
    <property type="term" value="P:proteolysis"/>
    <property type="evidence" value="ECO:0007669"/>
    <property type="project" value="UniProtKB-KW"/>
</dbReference>
<dbReference type="Gene3D" id="3.40.630.10">
    <property type="entry name" value="Zn peptidases"/>
    <property type="match status" value="2"/>
</dbReference>
<dbReference type="InterPro" id="IPR011650">
    <property type="entry name" value="Peptidase_M20_dimer"/>
</dbReference>
<evidence type="ECO:0000256" key="13">
    <source>
        <dbReference type="ARBA" id="ARBA00071271"/>
    </source>
</evidence>
<reference evidence="19" key="1">
    <citation type="submission" date="2020-12" db="EMBL/GenBank/DDBJ databases">
        <title>Geomonas sp. Red875, isolated from river sediment.</title>
        <authorList>
            <person name="Xu Z."/>
            <person name="Zhang Z."/>
            <person name="Masuda Y."/>
            <person name="Itoh H."/>
            <person name="Senoo K."/>
        </authorList>
    </citation>
    <scope>NUCLEOTIDE SEQUENCE</scope>
    <source>
        <strain evidence="19">Red875</strain>
    </source>
</reference>
<dbReference type="FunFam" id="3.40.630.10:FF:000018">
    <property type="entry name" value="Aminoacyl-histidine dipeptidase PepD"/>
    <property type="match status" value="1"/>
</dbReference>
<dbReference type="SUPFAM" id="SSF53187">
    <property type="entry name" value="Zn-dependent exopeptidases"/>
    <property type="match status" value="1"/>
</dbReference>
<evidence type="ECO:0000256" key="14">
    <source>
        <dbReference type="ARBA" id="ARBA00075285"/>
    </source>
</evidence>
<evidence type="ECO:0000313" key="19">
    <source>
        <dbReference type="EMBL" id="MBJ6727111.1"/>
    </source>
</evidence>
<keyword evidence="4" id="KW-0479">Metal-binding</keyword>
<evidence type="ECO:0000256" key="16">
    <source>
        <dbReference type="ARBA" id="ARBA00077688"/>
    </source>
</evidence>
<proteinExistence type="inferred from homology"/>
<evidence type="ECO:0000256" key="9">
    <source>
        <dbReference type="ARBA" id="ARBA00036421"/>
    </source>
</evidence>
<keyword evidence="20" id="KW-1185">Reference proteome</keyword>
<evidence type="ECO:0000256" key="7">
    <source>
        <dbReference type="ARBA" id="ARBA00023049"/>
    </source>
</evidence>
<evidence type="ECO:0000256" key="8">
    <source>
        <dbReference type="ARBA" id="ARBA00023285"/>
    </source>
</evidence>
<dbReference type="PRINTS" id="PR00934">
    <property type="entry name" value="XHISDIPTASE"/>
</dbReference>
<evidence type="ECO:0000256" key="11">
    <source>
        <dbReference type="ARBA" id="ARBA00044252"/>
    </source>
</evidence>
<organism evidence="19 20">
    <name type="scientific">Geomesophilobacter sediminis</name>
    <dbReference type="NCBI Taxonomy" id="2798584"/>
    <lineage>
        <taxon>Bacteria</taxon>
        <taxon>Pseudomonadati</taxon>
        <taxon>Thermodesulfobacteriota</taxon>
        <taxon>Desulfuromonadia</taxon>
        <taxon>Geobacterales</taxon>
        <taxon>Geobacteraceae</taxon>
        <taxon>Geomesophilobacter</taxon>
    </lineage>
</organism>
<dbReference type="Pfam" id="PF01546">
    <property type="entry name" value="Peptidase_M20"/>
    <property type="match status" value="1"/>
</dbReference>
<gene>
    <name evidence="19" type="ORF">JFN93_20565</name>
</gene>
<comment type="cofactor">
    <cofactor evidence="2">
        <name>Zn(2+)</name>
        <dbReference type="ChEBI" id="CHEBI:29105"/>
    </cofactor>
</comment>
<evidence type="ECO:0000313" key="20">
    <source>
        <dbReference type="Proteomes" id="UP000636888"/>
    </source>
</evidence>
<dbReference type="GO" id="GO:0046872">
    <property type="term" value="F:metal ion binding"/>
    <property type="evidence" value="ECO:0007669"/>
    <property type="project" value="UniProtKB-KW"/>
</dbReference>
<evidence type="ECO:0000256" key="10">
    <source>
        <dbReference type="ARBA" id="ARBA00038976"/>
    </source>
</evidence>
<comment type="caution">
    <text evidence="19">The sequence shown here is derived from an EMBL/GenBank/DDBJ whole genome shotgun (WGS) entry which is preliminary data.</text>
</comment>
<dbReference type="NCBIfam" id="TIGR01893">
    <property type="entry name" value="aa-his-dipept"/>
    <property type="match status" value="1"/>
</dbReference>
<dbReference type="EC" id="3.4.13.18" evidence="10"/>
<dbReference type="GO" id="GO:0005829">
    <property type="term" value="C:cytosol"/>
    <property type="evidence" value="ECO:0007669"/>
    <property type="project" value="TreeGrafter"/>
</dbReference>
<evidence type="ECO:0000256" key="2">
    <source>
        <dbReference type="ARBA" id="ARBA00001947"/>
    </source>
</evidence>
<keyword evidence="5" id="KW-0378">Hydrolase</keyword>
<dbReference type="AlphaFoldDB" id="A0A8J7M261"/>
<dbReference type="Proteomes" id="UP000636888">
    <property type="component" value="Unassembled WGS sequence"/>
</dbReference>
<dbReference type="GO" id="GO:0070573">
    <property type="term" value="F:metallodipeptidase activity"/>
    <property type="evidence" value="ECO:0007669"/>
    <property type="project" value="TreeGrafter"/>
</dbReference>